<name>A0ABX5SN51_9LACO</name>
<dbReference type="RefSeq" id="WP_134833602.1">
    <property type="nucleotide sequence ID" value="NZ_CP037939.1"/>
</dbReference>
<dbReference type="Gene3D" id="1.10.10.10">
    <property type="entry name" value="Winged helix-like DNA-binding domain superfamily/Winged helix DNA-binding domain"/>
    <property type="match status" value="1"/>
</dbReference>
<dbReference type="PANTHER" id="PTHR10815">
    <property type="entry name" value="METHYLATED-DNA--PROTEIN-CYSTEINE METHYLTRANSFERASE"/>
    <property type="match status" value="1"/>
</dbReference>
<dbReference type="Pfam" id="PF01035">
    <property type="entry name" value="DNA_binding_1"/>
    <property type="match status" value="1"/>
</dbReference>
<dbReference type="PANTHER" id="PTHR10815:SF13">
    <property type="entry name" value="METHYLATED-DNA--PROTEIN-CYSTEINE METHYLTRANSFERASE"/>
    <property type="match status" value="1"/>
</dbReference>
<evidence type="ECO:0000256" key="1">
    <source>
        <dbReference type="ARBA" id="ARBA00022763"/>
    </source>
</evidence>
<proteinExistence type="predicted"/>
<dbReference type="SUPFAM" id="SSF46767">
    <property type="entry name" value="Methylated DNA-protein cysteine methyltransferase, C-terminal domain"/>
    <property type="match status" value="1"/>
</dbReference>
<dbReference type="InterPro" id="IPR036388">
    <property type="entry name" value="WH-like_DNA-bd_sf"/>
</dbReference>
<keyword evidence="1" id="KW-0227">DNA damage</keyword>
<gene>
    <name evidence="3" type="ORF">EW139_07025</name>
</gene>
<dbReference type="NCBIfam" id="TIGR00589">
    <property type="entry name" value="ogt"/>
    <property type="match status" value="1"/>
</dbReference>
<evidence type="ECO:0000259" key="2">
    <source>
        <dbReference type="Pfam" id="PF01035"/>
    </source>
</evidence>
<dbReference type="CDD" id="cd06445">
    <property type="entry name" value="ATase"/>
    <property type="match status" value="1"/>
</dbReference>
<dbReference type="EMBL" id="CP037939">
    <property type="protein sequence ID" value="QBR47887.1"/>
    <property type="molecule type" value="Genomic_DNA"/>
</dbReference>
<evidence type="ECO:0000313" key="4">
    <source>
        <dbReference type="Proteomes" id="UP000295756"/>
    </source>
</evidence>
<dbReference type="InterPro" id="IPR036217">
    <property type="entry name" value="MethylDNA_cys_MeTrfase_DNAb"/>
</dbReference>
<keyword evidence="4" id="KW-1185">Reference proteome</keyword>
<reference evidence="3 4" key="1">
    <citation type="submission" date="2019-03" db="EMBL/GenBank/DDBJ databases">
        <title>Complete Genome Sequence of Leuconostoc kimchii strain NKJ218 Isolated from Homemade Kimchi.</title>
        <authorList>
            <person name="Jung J.Y."/>
            <person name="Jin H.M."/>
            <person name="Jung J.-W."/>
            <person name="Lee S.-Y."/>
            <person name="Ryu B.-G."/>
            <person name="Han S.-S."/>
            <person name="Kang H.K."/>
            <person name="Choi H.W."/>
            <person name="Chung E.J."/>
            <person name="Choi K.-M."/>
        </authorList>
    </citation>
    <scope>NUCLEOTIDE SEQUENCE [LARGE SCALE GENOMIC DNA]</scope>
    <source>
        <strain evidence="3 4">NKJ218</strain>
    </source>
</reference>
<feature type="domain" description="Methylated-DNA-[protein]-cysteine S-methyltransferase DNA binding" evidence="2">
    <location>
        <begin position="79"/>
        <end position="158"/>
    </location>
</feature>
<dbReference type="Proteomes" id="UP000295756">
    <property type="component" value="Chromosome"/>
</dbReference>
<protein>
    <submittedName>
        <fullName evidence="3">Methylated-DNA--[protein]-cysteine S-methyltransferase</fullName>
    </submittedName>
</protein>
<sequence length="164" mass="18586">MITYDTAPFLGRQLTLFKSQDALVFISLADDAYADFYSFYPDEQVTRAEIPELHYFERYAAGQFVDWSQLKTAYLKGTPFQRDVWQAMREMKLSETLTYSELAVRAQHPTAIRAVASAVGKNPLTIINPCHRILPKSGGIGKFRYGSVIKQAILALDQQMILAK</sequence>
<accession>A0ABX5SN51</accession>
<organism evidence="3 4">
    <name type="scientific">Leuconostoc kimchii</name>
    <dbReference type="NCBI Taxonomy" id="136609"/>
    <lineage>
        <taxon>Bacteria</taxon>
        <taxon>Bacillati</taxon>
        <taxon>Bacillota</taxon>
        <taxon>Bacilli</taxon>
        <taxon>Lactobacillales</taxon>
        <taxon>Lactobacillaceae</taxon>
        <taxon>Leuconostoc</taxon>
    </lineage>
</organism>
<dbReference type="InterPro" id="IPR014048">
    <property type="entry name" value="MethylDNA_cys_MeTrfase_DNA-bd"/>
</dbReference>
<evidence type="ECO:0000313" key="3">
    <source>
        <dbReference type="EMBL" id="QBR47887.1"/>
    </source>
</evidence>